<dbReference type="AlphaFoldDB" id="A0A6A5W1T4"/>
<name>A0A6A5W1T4_9PLEO</name>
<accession>A0A6A5W1T4</accession>
<dbReference type="Gene3D" id="3.80.10.10">
    <property type="entry name" value="Ribonuclease Inhibitor"/>
    <property type="match status" value="1"/>
</dbReference>
<dbReference type="SUPFAM" id="SSF52047">
    <property type="entry name" value="RNI-like"/>
    <property type="match status" value="1"/>
</dbReference>
<organism evidence="1 2">
    <name type="scientific">Amniculicola lignicola CBS 123094</name>
    <dbReference type="NCBI Taxonomy" id="1392246"/>
    <lineage>
        <taxon>Eukaryota</taxon>
        <taxon>Fungi</taxon>
        <taxon>Dikarya</taxon>
        <taxon>Ascomycota</taxon>
        <taxon>Pezizomycotina</taxon>
        <taxon>Dothideomycetes</taxon>
        <taxon>Pleosporomycetidae</taxon>
        <taxon>Pleosporales</taxon>
        <taxon>Amniculicolaceae</taxon>
        <taxon>Amniculicola</taxon>
    </lineage>
</organism>
<gene>
    <name evidence="1" type="ORF">P154DRAFT_348677</name>
</gene>
<evidence type="ECO:0008006" key="3">
    <source>
        <dbReference type="Google" id="ProtNLM"/>
    </source>
</evidence>
<reference evidence="1" key="1">
    <citation type="journal article" date="2020" name="Stud. Mycol.">
        <title>101 Dothideomycetes genomes: a test case for predicting lifestyles and emergence of pathogens.</title>
        <authorList>
            <person name="Haridas S."/>
            <person name="Albert R."/>
            <person name="Binder M."/>
            <person name="Bloem J."/>
            <person name="Labutti K."/>
            <person name="Salamov A."/>
            <person name="Andreopoulos B."/>
            <person name="Baker S."/>
            <person name="Barry K."/>
            <person name="Bills G."/>
            <person name="Bluhm B."/>
            <person name="Cannon C."/>
            <person name="Castanera R."/>
            <person name="Culley D."/>
            <person name="Daum C."/>
            <person name="Ezra D."/>
            <person name="Gonzalez J."/>
            <person name="Henrissat B."/>
            <person name="Kuo A."/>
            <person name="Liang C."/>
            <person name="Lipzen A."/>
            <person name="Lutzoni F."/>
            <person name="Magnuson J."/>
            <person name="Mondo S."/>
            <person name="Nolan M."/>
            <person name="Ohm R."/>
            <person name="Pangilinan J."/>
            <person name="Park H.-J."/>
            <person name="Ramirez L."/>
            <person name="Alfaro M."/>
            <person name="Sun H."/>
            <person name="Tritt A."/>
            <person name="Yoshinaga Y."/>
            <person name="Zwiers L.-H."/>
            <person name="Turgeon B."/>
            <person name="Goodwin S."/>
            <person name="Spatafora J."/>
            <person name="Crous P."/>
            <person name="Grigoriev I."/>
        </authorList>
    </citation>
    <scope>NUCLEOTIDE SEQUENCE</scope>
    <source>
        <strain evidence="1">CBS 123094</strain>
    </source>
</reference>
<evidence type="ECO:0000313" key="2">
    <source>
        <dbReference type="Proteomes" id="UP000799779"/>
    </source>
</evidence>
<dbReference type="EMBL" id="ML977642">
    <property type="protein sequence ID" value="KAF1995254.1"/>
    <property type="molecule type" value="Genomic_DNA"/>
</dbReference>
<protein>
    <recommendedName>
        <fullName evidence="3">F-box domain-containing protein</fullName>
    </recommendedName>
</protein>
<sequence length="539" mass="61971">MNLYNQAQSHDPEAIMQSLSSMNTYCDPDAHIKNLPEEIIVGIFTKLEPMRRFNIDTQKREVHRFDNVLACITALQNLCLTSKQLSRIAQPILYSSLILGYPGSVHHLRALIYLRTILAKPELAKHLKYVEDSIDAWVEWGEPYSPVQERYFSNEFSSHLMDVATQIWGTKVQFRPGILMERFSYQQLLALILIHAPNLNHLFLVFGEQPSLFYWLESVAPGYLAHGNPFSFQQFTNLEILCVSNKQQVISHKHKLYWGERLITNLQGLPKLRHYQHKEPCQEFTTLSIAKPLSFHGLEVLEFRDCRLALPQVAAIVHGCKRLKEFSCQWEGAICGREDFRLSDMLDALQAVQNTLVYLSLSDNKAARAGSPMRSPNLIGDLSSFGRMRSLHLGDYMIFDGLEANAPWTEVSPPHRLSLQLPPPLEVLSLSIDLTPIDDDCKLFWDLADDLSLLPFLRRVYIFHPHQPWLEYAEYRISEMMPKLVARFAALGVTIETRRDEAFYTSHDGYQCTPWEYGDYQSGGILDNSSEYMRTRGND</sequence>
<dbReference type="OrthoDB" id="2520703at2759"/>
<evidence type="ECO:0000313" key="1">
    <source>
        <dbReference type="EMBL" id="KAF1995254.1"/>
    </source>
</evidence>
<dbReference type="InterPro" id="IPR032675">
    <property type="entry name" value="LRR_dom_sf"/>
</dbReference>
<proteinExistence type="predicted"/>
<dbReference type="Proteomes" id="UP000799779">
    <property type="component" value="Unassembled WGS sequence"/>
</dbReference>
<keyword evidence="2" id="KW-1185">Reference proteome</keyword>